<evidence type="ECO:0000256" key="11">
    <source>
        <dbReference type="ARBA" id="ARBA00023014"/>
    </source>
</evidence>
<dbReference type="RefSeq" id="WP_160886923.1">
    <property type="nucleotide sequence ID" value="NZ_WURB01000019.1"/>
</dbReference>
<keyword evidence="12" id="KW-0234">DNA repair</keyword>
<comment type="caution">
    <text evidence="16">The sequence shown here is derived from an EMBL/GenBank/DDBJ whole genome shotgun (WGS) entry which is preliminary data.</text>
</comment>
<evidence type="ECO:0000256" key="5">
    <source>
        <dbReference type="ARBA" id="ARBA00022023"/>
    </source>
</evidence>
<dbReference type="OrthoDB" id="9802365at2"/>
<name>A0A7X3MUW8_9HYPH</name>
<dbReference type="SUPFAM" id="SSF55811">
    <property type="entry name" value="Nudix"/>
    <property type="match status" value="1"/>
</dbReference>
<reference evidence="16 17" key="1">
    <citation type="submission" date="2019-12" db="EMBL/GenBank/DDBJ databases">
        <authorList>
            <person name="Yuan C.-G."/>
        </authorList>
    </citation>
    <scope>NUCLEOTIDE SEQUENCE [LARGE SCALE GENOMIC DNA]</scope>
    <source>
        <strain evidence="16 17">KCTC 23863</strain>
    </source>
</reference>
<dbReference type="Pfam" id="PF00730">
    <property type="entry name" value="HhH-GPD"/>
    <property type="match status" value="1"/>
</dbReference>
<comment type="function">
    <text evidence="2">Adenine glycosylase active on G-A mispairs. MutY also corrects error-prone DNA synthesis past GO lesions which are due to the oxidatively damaged form of guanine: 7,8-dihydro-8-oxoguanine (8-oxo-dGTP).</text>
</comment>
<dbReference type="Pfam" id="PF00633">
    <property type="entry name" value="HHH"/>
    <property type="match status" value="1"/>
</dbReference>
<dbReference type="PANTHER" id="PTHR42944:SF1">
    <property type="entry name" value="ADENINE DNA GLYCOSYLASE"/>
    <property type="match status" value="1"/>
</dbReference>
<dbReference type="GO" id="GO:0006284">
    <property type="term" value="P:base-excision repair"/>
    <property type="evidence" value="ECO:0007669"/>
    <property type="project" value="UniProtKB-UniRule"/>
</dbReference>
<evidence type="ECO:0000256" key="3">
    <source>
        <dbReference type="ARBA" id="ARBA00008343"/>
    </source>
</evidence>
<dbReference type="InterPro" id="IPR023170">
    <property type="entry name" value="HhH_base_excis_C"/>
</dbReference>
<dbReference type="EC" id="3.2.2.31" evidence="4 14"/>
<dbReference type="GO" id="GO:0006298">
    <property type="term" value="P:mismatch repair"/>
    <property type="evidence" value="ECO:0007669"/>
    <property type="project" value="TreeGrafter"/>
</dbReference>
<dbReference type="InterPro" id="IPR005760">
    <property type="entry name" value="A/G_AdeGlyc_MutY"/>
</dbReference>
<dbReference type="GO" id="GO:0034039">
    <property type="term" value="F:8-oxo-7,8-dihydroguanine DNA N-glycosylase activity"/>
    <property type="evidence" value="ECO:0007669"/>
    <property type="project" value="TreeGrafter"/>
</dbReference>
<keyword evidence="8 14" id="KW-0227">DNA damage</keyword>
<dbReference type="InterPro" id="IPR044298">
    <property type="entry name" value="MIG/MutY"/>
</dbReference>
<dbReference type="EMBL" id="WURB01000019">
    <property type="protein sequence ID" value="MXQ13691.1"/>
    <property type="molecule type" value="Genomic_DNA"/>
</dbReference>
<dbReference type="Proteomes" id="UP000436483">
    <property type="component" value="Unassembled WGS sequence"/>
</dbReference>
<evidence type="ECO:0000256" key="12">
    <source>
        <dbReference type="ARBA" id="ARBA00023204"/>
    </source>
</evidence>
<dbReference type="InterPro" id="IPR000445">
    <property type="entry name" value="HhH_motif"/>
</dbReference>
<evidence type="ECO:0000256" key="1">
    <source>
        <dbReference type="ARBA" id="ARBA00000843"/>
    </source>
</evidence>
<dbReference type="AlphaFoldDB" id="A0A7X3MUW8"/>
<evidence type="ECO:0000256" key="13">
    <source>
        <dbReference type="ARBA" id="ARBA00023295"/>
    </source>
</evidence>
<gene>
    <name evidence="16" type="primary">mutY</name>
    <name evidence="16" type="ORF">GR328_19965</name>
</gene>
<keyword evidence="11" id="KW-0411">Iron-sulfur</keyword>
<comment type="catalytic activity">
    <reaction evidence="1 14">
        <text>Hydrolyzes free adenine bases from 7,8-dihydro-8-oxoguanine:adenine mismatched double-stranded DNA, leaving an apurinic site.</text>
        <dbReference type="EC" id="3.2.2.31"/>
    </reaction>
</comment>
<dbReference type="InterPro" id="IPR029119">
    <property type="entry name" value="MutY_C"/>
</dbReference>
<accession>A0A7X3MUW8</accession>
<dbReference type="PROSITE" id="PS01155">
    <property type="entry name" value="ENDONUCLEASE_III_2"/>
    <property type="match status" value="1"/>
</dbReference>
<dbReference type="GO" id="GO:0051539">
    <property type="term" value="F:4 iron, 4 sulfur cluster binding"/>
    <property type="evidence" value="ECO:0007669"/>
    <property type="project" value="UniProtKB-UniRule"/>
</dbReference>
<reference evidence="16 17" key="2">
    <citation type="submission" date="2020-01" db="EMBL/GenBank/DDBJ databases">
        <title>Microvirga sp. nov., an arsenate reduction bacterium isolated from Tibet hotspring sediments.</title>
        <authorList>
            <person name="Xian W.-D."/>
            <person name="Li W.-J."/>
        </authorList>
    </citation>
    <scope>NUCLEOTIDE SEQUENCE [LARGE SCALE GENOMIC DNA]</scope>
    <source>
        <strain evidence="16 17">KCTC 23863</strain>
    </source>
</reference>
<evidence type="ECO:0000256" key="6">
    <source>
        <dbReference type="ARBA" id="ARBA00022485"/>
    </source>
</evidence>
<dbReference type="CDD" id="cd03431">
    <property type="entry name" value="NUDIX_DNA_Glycosylase_C-MutY"/>
    <property type="match status" value="1"/>
</dbReference>
<dbReference type="NCBIfam" id="TIGR01084">
    <property type="entry name" value="mutY"/>
    <property type="match status" value="1"/>
</dbReference>
<proteinExistence type="inferred from homology"/>
<protein>
    <recommendedName>
        <fullName evidence="5 14">Adenine DNA glycosylase</fullName>
        <ecNumber evidence="4 14">3.2.2.31</ecNumber>
    </recommendedName>
</protein>
<dbReference type="Gene3D" id="1.10.1670.10">
    <property type="entry name" value="Helix-hairpin-Helix base-excision DNA repair enzymes (C-terminal)"/>
    <property type="match status" value="1"/>
</dbReference>
<keyword evidence="13 14" id="KW-0326">Glycosidase</keyword>
<evidence type="ECO:0000256" key="7">
    <source>
        <dbReference type="ARBA" id="ARBA00022723"/>
    </source>
</evidence>
<dbReference type="InterPro" id="IPR004035">
    <property type="entry name" value="Endouclease-III_FeS-bd_BS"/>
</dbReference>
<dbReference type="SMART" id="SM00478">
    <property type="entry name" value="ENDO3c"/>
    <property type="match status" value="1"/>
</dbReference>
<evidence type="ECO:0000313" key="17">
    <source>
        <dbReference type="Proteomes" id="UP000436483"/>
    </source>
</evidence>
<evidence type="ECO:0000256" key="9">
    <source>
        <dbReference type="ARBA" id="ARBA00022801"/>
    </source>
</evidence>
<dbReference type="GO" id="GO:0000701">
    <property type="term" value="F:purine-specific mismatch base pair DNA N-glycosylase activity"/>
    <property type="evidence" value="ECO:0007669"/>
    <property type="project" value="UniProtKB-EC"/>
</dbReference>
<dbReference type="Pfam" id="PF14815">
    <property type="entry name" value="NUDIX_4"/>
    <property type="match status" value="1"/>
</dbReference>
<dbReference type="InterPro" id="IPR011257">
    <property type="entry name" value="DNA_glycosylase"/>
</dbReference>
<evidence type="ECO:0000256" key="2">
    <source>
        <dbReference type="ARBA" id="ARBA00002933"/>
    </source>
</evidence>
<evidence type="ECO:0000256" key="10">
    <source>
        <dbReference type="ARBA" id="ARBA00023004"/>
    </source>
</evidence>
<keyword evidence="10 14" id="KW-0408">Iron</keyword>
<dbReference type="PANTHER" id="PTHR42944">
    <property type="entry name" value="ADENINE DNA GLYCOSYLASE"/>
    <property type="match status" value="1"/>
</dbReference>
<dbReference type="FunFam" id="1.10.340.30:FF:000002">
    <property type="entry name" value="Adenine DNA glycosylase"/>
    <property type="match status" value="1"/>
</dbReference>
<keyword evidence="17" id="KW-1185">Reference proteome</keyword>
<comment type="cofactor">
    <cofactor evidence="14">
        <name>[4Fe-4S] cluster</name>
        <dbReference type="ChEBI" id="CHEBI:49883"/>
    </cofactor>
    <text evidence="14">Binds 1 [4Fe-4S] cluster.</text>
</comment>
<dbReference type="GO" id="GO:0032357">
    <property type="term" value="F:oxidized purine DNA binding"/>
    <property type="evidence" value="ECO:0007669"/>
    <property type="project" value="TreeGrafter"/>
</dbReference>
<organism evidence="16 17">
    <name type="scientific">Microvirga makkahensis</name>
    <dbReference type="NCBI Taxonomy" id="1128670"/>
    <lineage>
        <taxon>Bacteria</taxon>
        <taxon>Pseudomonadati</taxon>
        <taxon>Pseudomonadota</taxon>
        <taxon>Alphaproteobacteria</taxon>
        <taxon>Hyphomicrobiales</taxon>
        <taxon>Methylobacteriaceae</taxon>
        <taxon>Microvirga</taxon>
    </lineage>
</organism>
<evidence type="ECO:0000259" key="15">
    <source>
        <dbReference type="SMART" id="SM00478"/>
    </source>
</evidence>
<dbReference type="Gene3D" id="3.90.79.10">
    <property type="entry name" value="Nucleoside Triphosphate Pyrophosphohydrolase"/>
    <property type="match status" value="1"/>
</dbReference>
<evidence type="ECO:0000256" key="4">
    <source>
        <dbReference type="ARBA" id="ARBA00012045"/>
    </source>
</evidence>
<dbReference type="GO" id="GO:0035485">
    <property type="term" value="F:adenine/guanine mispair binding"/>
    <property type="evidence" value="ECO:0007669"/>
    <property type="project" value="TreeGrafter"/>
</dbReference>
<keyword evidence="6" id="KW-0004">4Fe-4S</keyword>
<dbReference type="GO" id="GO:0046872">
    <property type="term" value="F:metal ion binding"/>
    <property type="evidence" value="ECO:0007669"/>
    <property type="project" value="UniProtKB-UniRule"/>
</dbReference>
<dbReference type="SUPFAM" id="SSF48150">
    <property type="entry name" value="DNA-glycosylase"/>
    <property type="match status" value="1"/>
</dbReference>
<keyword evidence="9" id="KW-0378">Hydrolase</keyword>
<evidence type="ECO:0000313" key="16">
    <source>
        <dbReference type="EMBL" id="MXQ13691.1"/>
    </source>
</evidence>
<dbReference type="InterPro" id="IPR004036">
    <property type="entry name" value="Endonuclease-III-like_CS2"/>
</dbReference>
<dbReference type="Gene3D" id="1.10.340.30">
    <property type="entry name" value="Hypothetical protein, domain 2"/>
    <property type="match status" value="1"/>
</dbReference>
<keyword evidence="7" id="KW-0479">Metal-binding</keyword>
<feature type="domain" description="HhH-GPD" evidence="15">
    <location>
        <begin position="48"/>
        <end position="197"/>
    </location>
</feature>
<evidence type="ECO:0000256" key="8">
    <source>
        <dbReference type="ARBA" id="ARBA00022763"/>
    </source>
</evidence>
<sequence length="373" mass="40928">MLTPAPSATKPDPQDLLAWYDRHRRELPWRARAGETADPYRVWLSEIMLQQTTVAAVKPFYLNFLERFPTVEALAGAPAEAVMQAWAGLGYYSRARNLHACAKAVVDRHGGEFPSTEPELLKLPGIGAYTAAAVAAIAFNERAAAVDGNVERVMSRVFMVEEPLPKSKPLIRSLTAELVPEDRPGDFAQAVMDLGATICTPKRPACALCPWMRPCQARATGLQEMFPKKQKKETGPLRRGAAFVVLRADDTILLRTRPPAGLLGGMAEPPTSDWLPDYEPSRAVLDAPIEARWQRLPGTVRHVFTHFPLELTVLFAKVAKGTPAPHDMRWTPRLHLHEEALPGAMKKVLVHALGDLPGAKKASDKQPAKGAAK</sequence>
<dbReference type="CDD" id="cd00056">
    <property type="entry name" value="ENDO3c"/>
    <property type="match status" value="1"/>
</dbReference>
<dbReference type="PROSITE" id="PS00764">
    <property type="entry name" value="ENDONUCLEASE_III_1"/>
    <property type="match status" value="1"/>
</dbReference>
<dbReference type="InterPro" id="IPR003265">
    <property type="entry name" value="HhH-GPD_domain"/>
</dbReference>
<evidence type="ECO:0000256" key="14">
    <source>
        <dbReference type="RuleBase" id="RU365096"/>
    </source>
</evidence>
<comment type="similarity">
    <text evidence="3 14">Belongs to the Nth/MutY family.</text>
</comment>
<dbReference type="InterPro" id="IPR015797">
    <property type="entry name" value="NUDIX_hydrolase-like_dom_sf"/>
</dbReference>